<protein>
    <submittedName>
        <fullName evidence="2">Uncharacterized protein</fullName>
    </submittedName>
</protein>
<feature type="transmembrane region" description="Helical" evidence="1">
    <location>
        <begin position="28"/>
        <end position="47"/>
    </location>
</feature>
<dbReference type="HOGENOM" id="CLU_054795_0_0_1"/>
<accession>A0A067TMR7</accession>
<sequence length="316" mass="35187">MPEPPGVGPAVPLQVQLSEISSWLNSSLLLNFLTGIYTVIYFGTLYLSYSRLSQRRIVVVAISLLYLLALVNLGLQWWLMQWSFVDNGQTRNTVFFTVYNLPPGVHITSSIQGFLTIILADGLLVWRCFNVWNRSVRMITLPLVLVVTETALFLSTVIRLSVEKLHPKDPQIINNLDGAGYFVSAATSLLTTLLIAYRIHFIFRHDGASRGRFKHLIEILIQSSAVYSLTLLMNAISVILPIDETNTQFFAFQNYIPFTPISGLAPTVMVAQVYLAADNANETSKLTALAFRANIEESESRVEKGEITVTNGIPSS</sequence>
<feature type="transmembrane region" description="Helical" evidence="1">
    <location>
        <begin position="105"/>
        <end position="126"/>
    </location>
</feature>
<dbReference type="STRING" id="685588.A0A067TMR7"/>
<feature type="transmembrane region" description="Helical" evidence="1">
    <location>
        <begin position="59"/>
        <end position="79"/>
    </location>
</feature>
<reference evidence="3" key="1">
    <citation type="journal article" date="2014" name="Proc. Natl. Acad. Sci. U.S.A.">
        <title>Extensive sampling of basidiomycete genomes demonstrates inadequacy of the white-rot/brown-rot paradigm for wood decay fungi.</title>
        <authorList>
            <person name="Riley R."/>
            <person name="Salamov A.A."/>
            <person name="Brown D.W."/>
            <person name="Nagy L.G."/>
            <person name="Floudas D."/>
            <person name="Held B.W."/>
            <person name="Levasseur A."/>
            <person name="Lombard V."/>
            <person name="Morin E."/>
            <person name="Otillar R."/>
            <person name="Lindquist E.A."/>
            <person name="Sun H."/>
            <person name="LaButti K.M."/>
            <person name="Schmutz J."/>
            <person name="Jabbour D."/>
            <person name="Luo H."/>
            <person name="Baker S.E."/>
            <person name="Pisabarro A.G."/>
            <person name="Walton J.D."/>
            <person name="Blanchette R.A."/>
            <person name="Henrissat B."/>
            <person name="Martin F."/>
            <person name="Cullen D."/>
            <person name="Hibbett D.S."/>
            <person name="Grigoriev I.V."/>
        </authorList>
    </citation>
    <scope>NUCLEOTIDE SEQUENCE [LARGE SCALE GENOMIC DNA]</scope>
    <source>
        <strain evidence="3">CBS 339.88</strain>
    </source>
</reference>
<keyword evidence="1" id="KW-0812">Transmembrane</keyword>
<organism evidence="2 3">
    <name type="scientific">Galerina marginata (strain CBS 339.88)</name>
    <dbReference type="NCBI Taxonomy" id="685588"/>
    <lineage>
        <taxon>Eukaryota</taxon>
        <taxon>Fungi</taxon>
        <taxon>Dikarya</taxon>
        <taxon>Basidiomycota</taxon>
        <taxon>Agaricomycotina</taxon>
        <taxon>Agaricomycetes</taxon>
        <taxon>Agaricomycetidae</taxon>
        <taxon>Agaricales</taxon>
        <taxon>Agaricineae</taxon>
        <taxon>Strophariaceae</taxon>
        <taxon>Galerina</taxon>
    </lineage>
</organism>
<evidence type="ECO:0000256" key="1">
    <source>
        <dbReference type="SAM" id="Phobius"/>
    </source>
</evidence>
<dbReference type="Proteomes" id="UP000027222">
    <property type="component" value="Unassembled WGS sequence"/>
</dbReference>
<gene>
    <name evidence="2" type="ORF">GALMADRAFT_136254</name>
</gene>
<evidence type="ECO:0000313" key="2">
    <source>
        <dbReference type="EMBL" id="KDR81224.1"/>
    </source>
</evidence>
<feature type="transmembrane region" description="Helical" evidence="1">
    <location>
        <begin position="219"/>
        <end position="242"/>
    </location>
</feature>
<keyword evidence="1" id="KW-1133">Transmembrane helix</keyword>
<dbReference type="AlphaFoldDB" id="A0A067TMR7"/>
<proteinExistence type="predicted"/>
<dbReference type="EMBL" id="KL142371">
    <property type="protein sequence ID" value="KDR81224.1"/>
    <property type="molecule type" value="Genomic_DNA"/>
</dbReference>
<name>A0A067TMR7_GALM3</name>
<feature type="transmembrane region" description="Helical" evidence="1">
    <location>
        <begin position="178"/>
        <end position="199"/>
    </location>
</feature>
<keyword evidence="1" id="KW-0472">Membrane</keyword>
<feature type="transmembrane region" description="Helical" evidence="1">
    <location>
        <begin position="254"/>
        <end position="277"/>
    </location>
</feature>
<evidence type="ECO:0000313" key="3">
    <source>
        <dbReference type="Proteomes" id="UP000027222"/>
    </source>
</evidence>
<keyword evidence="3" id="KW-1185">Reference proteome</keyword>
<feature type="transmembrane region" description="Helical" evidence="1">
    <location>
        <begin position="138"/>
        <end position="158"/>
    </location>
</feature>